<gene>
    <name evidence="3" type="ORF">O3G_MSEX012528</name>
</gene>
<comment type="caution">
    <text evidence="3">The sequence shown here is derived from an EMBL/GenBank/DDBJ whole genome shotgun (WGS) entry which is preliminary data.</text>
</comment>
<dbReference type="EMBL" id="JH668730">
    <property type="protein sequence ID" value="KAG6461274.1"/>
    <property type="molecule type" value="Genomic_DNA"/>
</dbReference>
<feature type="coiled-coil region" evidence="1">
    <location>
        <begin position="142"/>
        <end position="221"/>
    </location>
</feature>
<feature type="coiled-coil region" evidence="1">
    <location>
        <begin position="348"/>
        <end position="375"/>
    </location>
</feature>
<keyword evidence="4" id="KW-1185">Reference proteome</keyword>
<organism evidence="3 4">
    <name type="scientific">Manduca sexta</name>
    <name type="common">Tobacco hawkmoth</name>
    <name type="synonym">Tobacco hornworm</name>
    <dbReference type="NCBI Taxonomy" id="7130"/>
    <lineage>
        <taxon>Eukaryota</taxon>
        <taxon>Metazoa</taxon>
        <taxon>Ecdysozoa</taxon>
        <taxon>Arthropoda</taxon>
        <taxon>Hexapoda</taxon>
        <taxon>Insecta</taxon>
        <taxon>Pterygota</taxon>
        <taxon>Neoptera</taxon>
        <taxon>Endopterygota</taxon>
        <taxon>Lepidoptera</taxon>
        <taxon>Glossata</taxon>
        <taxon>Ditrysia</taxon>
        <taxon>Bombycoidea</taxon>
        <taxon>Sphingidae</taxon>
        <taxon>Sphinginae</taxon>
        <taxon>Sphingini</taxon>
        <taxon>Manduca</taxon>
    </lineage>
</organism>
<feature type="region of interest" description="Disordered" evidence="2">
    <location>
        <begin position="1"/>
        <end position="48"/>
    </location>
</feature>
<feature type="compositionally biased region" description="Basic and acidic residues" evidence="2">
    <location>
        <begin position="23"/>
        <end position="33"/>
    </location>
</feature>
<dbReference type="Proteomes" id="UP000791440">
    <property type="component" value="Unassembled WGS sequence"/>
</dbReference>
<feature type="region of interest" description="Disordered" evidence="2">
    <location>
        <begin position="85"/>
        <end position="112"/>
    </location>
</feature>
<keyword evidence="1" id="KW-0175">Coiled coil</keyword>
<evidence type="ECO:0000313" key="4">
    <source>
        <dbReference type="Proteomes" id="UP000791440"/>
    </source>
</evidence>
<name>A0A921ZQ05_MANSE</name>
<sequence>MPENLPKMPRSASPVARSGAGDISERELSRERYTLQTTPPARMQPAHPKKQLFSVPVNKFTAKSCRPSPNLARIRSCLEEIRGRNTPQPAKIGPKAVSLEDLTPTKRSKRERCDKELPVVRSPLHGVAEEQAAARIGRFMLVAAWRRRRDELRCLRKTLETQVSCSERLRIQVCALKSLLDSDNAKVRLAIRELERLKQLLRDKDIEKAVLEREKRALEDDVCAAEDRASEMSIGWRNARNELESVRASAACCERALALERAALAEARAHRDHAYHRISLLEEELSQHEAALCSAEREAAALRRAADERQRALDDTRQLLSAEHEDRERCSRECSDLKVRVAMGAAETATLKAVVEELRDELARLDAQLRVTKEQLEWWPRPLTRMLGMARSWLRHPMSMPEAIFWTLIPARQGC</sequence>
<protein>
    <submittedName>
        <fullName evidence="3">Uncharacterized protein</fullName>
    </submittedName>
</protein>
<evidence type="ECO:0000313" key="3">
    <source>
        <dbReference type="EMBL" id="KAG6461274.1"/>
    </source>
</evidence>
<reference evidence="3" key="2">
    <citation type="submission" date="2020-12" db="EMBL/GenBank/DDBJ databases">
        <authorList>
            <person name="Kanost M."/>
        </authorList>
    </citation>
    <scope>NUCLEOTIDE SEQUENCE</scope>
</reference>
<dbReference type="AlphaFoldDB" id="A0A921ZQ05"/>
<reference evidence="3" key="1">
    <citation type="journal article" date="2016" name="Insect Biochem. Mol. Biol.">
        <title>Multifaceted biological insights from a draft genome sequence of the tobacco hornworm moth, Manduca sexta.</title>
        <authorList>
            <person name="Kanost M.R."/>
            <person name="Arrese E.L."/>
            <person name="Cao X."/>
            <person name="Chen Y.R."/>
            <person name="Chellapilla S."/>
            <person name="Goldsmith M.R."/>
            <person name="Grosse-Wilde E."/>
            <person name="Heckel D.G."/>
            <person name="Herndon N."/>
            <person name="Jiang H."/>
            <person name="Papanicolaou A."/>
            <person name="Qu J."/>
            <person name="Soulages J.L."/>
            <person name="Vogel H."/>
            <person name="Walters J."/>
            <person name="Waterhouse R.M."/>
            <person name="Ahn S.J."/>
            <person name="Almeida F.C."/>
            <person name="An C."/>
            <person name="Aqrawi P."/>
            <person name="Bretschneider A."/>
            <person name="Bryant W.B."/>
            <person name="Bucks S."/>
            <person name="Chao H."/>
            <person name="Chevignon G."/>
            <person name="Christen J.M."/>
            <person name="Clarke D.F."/>
            <person name="Dittmer N.T."/>
            <person name="Ferguson L.C.F."/>
            <person name="Garavelou S."/>
            <person name="Gordon K.H.J."/>
            <person name="Gunaratna R.T."/>
            <person name="Han Y."/>
            <person name="Hauser F."/>
            <person name="He Y."/>
            <person name="Heidel-Fischer H."/>
            <person name="Hirsh A."/>
            <person name="Hu Y."/>
            <person name="Jiang H."/>
            <person name="Kalra D."/>
            <person name="Klinner C."/>
            <person name="Konig C."/>
            <person name="Kovar C."/>
            <person name="Kroll A.R."/>
            <person name="Kuwar S.S."/>
            <person name="Lee S.L."/>
            <person name="Lehman R."/>
            <person name="Li K."/>
            <person name="Li Z."/>
            <person name="Liang H."/>
            <person name="Lovelace S."/>
            <person name="Lu Z."/>
            <person name="Mansfield J.H."/>
            <person name="McCulloch K.J."/>
            <person name="Mathew T."/>
            <person name="Morton B."/>
            <person name="Muzny D.M."/>
            <person name="Neunemann D."/>
            <person name="Ongeri F."/>
            <person name="Pauchet Y."/>
            <person name="Pu L.L."/>
            <person name="Pyrousis I."/>
            <person name="Rao X.J."/>
            <person name="Redding A."/>
            <person name="Roesel C."/>
            <person name="Sanchez-Gracia A."/>
            <person name="Schaack S."/>
            <person name="Shukla A."/>
            <person name="Tetreau G."/>
            <person name="Wang Y."/>
            <person name="Xiong G.H."/>
            <person name="Traut W."/>
            <person name="Walsh T.K."/>
            <person name="Worley K.C."/>
            <person name="Wu D."/>
            <person name="Wu W."/>
            <person name="Wu Y.Q."/>
            <person name="Zhang X."/>
            <person name="Zou Z."/>
            <person name="Zucker H."/>
            <person name="Briscoe A.D."/>
            <person name="Burmester T."/>
            <person name="Clem R.J."/>
            <person name="Feyereisen R."/>
            <person name="Grimmelikhuijzen C.J.P."/>
            <person name="Hamodrakas S.J."/>
            <person name="Hansson B.S."/>
            <person name="Huguet E."/>
            <person name="Jermiin L.S."/>
            <person name="Lan Q."/>
            <person name="Lehman H.K."/>
            <person name="Lorenzen M."/>
            <person name="Merzendorfer H."/>
            <person name="Michalopoulos I."/>
            <person name="Morton D.B."/>
            <person name="Muthukrishnan S."/>
            <person name="Oakeshott J.G."/>
            <person name="Palmer W."/>
            <person name="Park Y."/>
            <person name="Passarelli A.L."/>
            <person name="Rozas J."/>
            <person name="Schwartz L.M."/>
            <person name="Smith W."/>
            <person name="Southgate A."/>
            <person name="Vilcinskas A."/>
            <person name="Vogt R."/>
            <person name="Wang P."/>
            <person name="Werren J."/>
            <person name="Yu X.Q."/>
            <person name="Zhou J.J."/>
            <person name="Brown S.J."/>
            <person name="Scherer S.E."/>
            <person name="Richards S."/>
            <person name="Blissard G.W."/>
        </authorList>
    </citation>
    <scope>NUCLEOTIDE SEQUENCE</scope>
</reference>
<proteinExistence type="predicted"/>
<evidence type="ECO:0000256" key="2">
    <source>
        <dbReference type="SAM" id="MobiDB-lite"/>
    </source>
</evidence>
<accession>A0A921ZQ05</accession>
<evidence type="ECO:0000256" key="1">
    <source>
        <dbReference type="SAM" id="Coils"/>
    </source>
</evidence>